<dbReference type="SUPFAM" id="SSF50465">
    <property type="entry name" value="EF-Tu/eEF-1alpha/eIF2-gamma C-terminal domain"/>
    <property type="match status" value="1"/>
</dbReference>
<dbReference type="PANTHER" id="PTHR23115">
    <property type="entry name" value="TRANSLATION FACTOR"/>
    <property type="match status" value="1"/>
</dbReference>
<evidence type="ECO:0000313" key="4">
    <source>
        <dbReference type="EMBL" id="AYV76235.1"/>
    </source>
</evidence>
<dbReference type="GO" id="GO:0005525">
    <property type="term" value="F:GTP binding"/>
    <property type="evidence" value="ECO:0007669"/>
    <property type="project" value="UniProtKB-KW"/>
</dbReference>
<dbReference type="InterPro" id="IPR000795">
    <property type="entry name" value="T_Tr_GTP-bd_dom"/>
</dbReference>
<dbReference type="Pfam" id="PF00009">
    <property type="entry name" value="GTP_EFTU"/>
    <property type="match status" value="1"/>
</dbReference>
<organism evidence="4">
    <name type="scientific">Terrestrivirus sp</name>
    <dbReference type="NCBI Taxonomy" id="2487775"/>
    <lineage>
        <taxon>Viruses</taxon>
        <taxon>Varidnaviria</taxon>
        <taxon>Bamfordvirae</taxon>
        <taxon>Nucleocytoviricota</taxon>
        <taxon>Megaviricetes</taxon>
        <taxon>Imitervirales</taxon>
        <taxon>Mimiviridae</taxon>
        <taxon>Klosneuvirinae</taxon>
    </lineage>
</organism>
<dbReference type="Gene3D" id="2.40.30.10">
    <property type="entry name" value="Translation factors"/>
    <property type="match status" value="1"/>
</dbReference>
<dbReference type="InterPro" id="IPR050100">
    <property type="entry name" value="TRAFAC_GTPase_members"/>
</dbReference>
<proteinExistence type="predicted"/>
<gene>
    <name evidence="4" type="ORF">Terrestrivirus5_57</name>
</gene>
<dbReference type="Gene3D" id="3.40.50.300">
    <property type="entry name" value="P-loop containing nucleotide triphosphate hydrolases"/>
    <property type="match status" value="1"/>
</dbReference>
<keyword evidence="4" id="KW-0648">Protein biosynthesis</keyword>
<dbReference type="SUPFAM" id="SSF52540">
    <property type="entry name" value="P-loop containing nucleoside triphosphate hydrolases"/>
    <property type="match status" value="1"/>
</dbReference>
<dbReference type="InterPro" id="IPR027417">
    <property type="entry name" value="P-loop_NTPase"/>
</dbReference>
<sequence>MADVINVVFCGSVDFGKSTMMGHMLKLLGYLDEREFEKVCIDAKKNGMEKWKFAYILDVLDEERARGKTHDYVITEFDTNIDRMVEKNVNIPEWLKQQPYCNRKINFIDTPGHKHFVMHMLEGSCDADVAVLLCSLKPGEFEAGMNGQTLEHLYILRGLGIKQLVIVFNKMDIISWDKNEMDNKYNELKNIIKKLKFNDVRIVGTSAWEGINLIDDYTDFGPNLLKLILDSKKRDQEPIIEIKKNRIAAQLIFLEGNYSIVTAGFNAILHNKKDFFDIEIDKIKDKKFVKKGDLATVIITLKTERTINSLSKNIILRKDDTTIAVGIVTPIEK</sequence>
<reference evidence="4" key="1">
    <citation type="submission" date="2018-10" db="EMBL/GenBank/DDBJ databases">
        <title>Hidden diversity of soil giant viruses.</title>
        <authorList>
            <person name="Schulz F."/>
            <person name="Alteio L."/>
            <person name="Goudeau D."/>
            <person name="Ryan E.M."/>
            <person name="Malmstrom R.R."/>
            <person name="Blanchard J."/>
            <person name="Woyke T."/>
        </authorList>
    </citation>
    <scope>NUCLEOTIDE SEQUENCE</scope>
    <source>
        <strain evidence="4">TEV1</strain>
    </source>
</reference>
<evidence type="ECO:0000256" key="1">
    <source>
        <dbReference type="ARBA" id="ARBA00022741"/>
    </source>
</evidence>
<evidence type="ECO:0000259" key="3">
    <source>
        <dbReference type="PROSITE" id="PS51722"/>
    </source>
</evidence>
<dbReference type="EMBL" id="MK071983">
    <property type="protein sequence ID" value="AYV76235.1"/>
    <property type="molecule type" value="Genomic_DNA"/>
</dbReference>
<dbReference type="PRINTS" id="PR00315">
    <property type="entry name" value="ELONGATNFCT"/>
</dbReference>
<feature type="domain" description="Tr-type G" evidence="3">
    <location>
        <begin position="2"/>
        <end position="239"/>
    </location>
</feature>
<accession>A0A3G4ZN03</accession>
<keyword evidence="2" id="KW-0342">GTP-binding</keyword>
<evidence type="ECO:0000256" key="2">
    <source>
        <dbReference type="ARBA" id="ARBA00023134"/>
    </source>
</evidence>
<dbReference type="PROSITE" id="PS51722">
    <property type="entry name" value="G_TR_2"/>
    <property type="match status" value="1"/>
</dbReference>
<keyword evidence="1" id="KW-0547">Nucleotide-binding</keyword>
<keyword evidence="4" id="KW-0251">Elongation factor</keyword>
<dbReference type="GO" id="GO:0003924">
    <property type="term" value="F:GTPase activity"/>
    <property type="evidence" value="ECO:0007669"/>
    <property type="project" value="InterPro"/>
</dbReference>
<name>A0A3G4ZN03_9VIRU</name>
<protein>
    <submittedName>
        <fullName evidence="4">Translation elongation factor EF-1 subunit alpha</fullName>
    </submittedName>
</protein>
<dbReference type="InterPro" id="IPR009001">
    <property type="entry name" value="Transl_elong_EF1A/Init_IF2_C"/>
</dbReference>